<dbReference type="InterPro" id="IPR036162">
    <property type="entry name" value="Resolvase-like_N_sf"/>
</dbReference>
<evidence type="ECO:0000313" key="3">
    <source>
        <dbReference type="EMBL" id="SDI14048.1"/>
    </source>
</evidence>
<dbReference type="SUPFAM" id="SSF53041">
    <property type="entry name" value="Resolvase-like"/>
    <property type="match status" value="1"/>
</dbReference>
<dbReference type="Gene3D" id="3.90.1750.20">
    <property type="entry name" value="Putative Large Serine Recombinase, Chain B, Domain 2"/>
    <property type="match status" value="1"/>
</dbReference>
<dbReference type="InterPro" id="IPR011109">
    <property type="entry name" value="DNA_bind_recombinase_dom"/>
</dbReference>
<evidence type="ECO:0000313" key="4">
    <source>
        <dbReference type="Proteomes" id="UP000183255"/>
    </source>
</evidence>
<proteinExistence type="predicted"/>
<dbReference type="Gene3D" id="3.40.50.1390">
    <property type="entry name" value="Resolvase, N-terminal catalytic domain"/>
    <property type="match status" value="1"/>
</dbReference>
<organism evidence="3 4">
    <name type="scientific">Proteiniclasticum ruminis</name>
    <dbReference type="NCBI Taxonomy" id="398199"/>
    <lineage>
        <taxon>Bacteria</taxon>
        <taxon>Bacillati</taxon>
        <taxon>Bacillota</taxon>
        <taxon>Clostridia</taxon>
        <taxon>Eubacteriales</taxon>
        <taxon>Clostridiaceae</taxon>
        <taxon>Proteiniclasticum</taxon>
    </lineage>
</organism>
<dbReference type="SMART" id="SM00857">
    <property type="entry name" value="Resolvase"/>
    <property type="match status" value="1"/>
</dbReference>
<feature type="coiled-coil region" evidence="1">
    <location>
        <begin position="386"/>
        <end position="455"/>
    </location>
</feature>
<dbReference type="PROSITE" id="PS51736">
    <property type="entry name" value="RECOMBINASES_3"/>
    <property type="match status" value="1"/>
</dbReference>
<dbReference type="InterPro" id="IPR025827">
    <property type="entry name" value="Zn_ribbon_recom_dom"/>
</dbReference>
<dbReference type="GO" id="GO:0003677">
    <property type="term" value="F:DNA binding"/>
    <property type="evidence" value="ECO:0007669"/>
    <property type="project" value="InterPro"/>
</dbReference>
<dbReference type="GO" id="GO:0000150">
    <property type="term" value="F:DNA strand exchange activity"/>
    <property type="evidence" value="ECO:0007669"/>
    <property type="project" value="InterPro"/>
</dbReference>
<dbReference type="PANTHER" id="PTHR30461">
    <property type="entry name" value="DNA-INVERTASE FROM LAMBDOID PROPHAGE"/>
    <property type="match status" value="1"/>
</dbReference>
<dbReference type="InterPro" id="IPR006119">
    <property type="entry name" value="Resolv_N"/>
</dbReference>
<dbReference type="Pfam" id="PF07508">
    <property type="entry name" value="Recombinase"/>
    <property type="match status" value="1"/>
</dbReference>
<reference evidence="3 4" key="1">
    <citation type="submission" date="2016-10" db="EMBL/GenBank/DDBJ databases">
        <authorList>
            <person name="de Groot N.N."/>
        </authorList>
    </citation>
    <scope>NUCLEOTIDE SEQUENCE [LARGE SCALE GENOMIC DNA]</scope>
    <source>
        <strain evidence="3 4">CGMCC 1.5058</strain>
    </source>
</reference>
<protein>
    <submittedName>
        <fullName evidence="3">Site-specific DNA recombinase</fullName>
    </submittedName>
</protein>
<name>A0A1G8I529_9CLOT</name>
<dbReference type="PANTHER" id="PTHR30461:SF23">
    <property type="entry name" value="DNA RECOMBINASE-RELATED"/>
    <property type="match status" value="1"/>
</dbReference>
<feature type="domain" description="Resolvase/invertase-type recombinase catalytic" evidence="2">
    <location>
        <begin position="8"/>
        <end position="154"/>
    </location>
</feature>
<dbReference type="Pfam" id="PF00239">
    <property type="entry name" value="Resolvase"/>
    <property type="match status" value="1"/>
</dbReference>
<dbReference type="AlphaFoldDB" id="A0A1G8I529"/>
<evidence type="ECO:0000259" key="2">
    <source>
        <dbReference type="PROSITE" id="PS51736"/>
    </source>
</evidence>
<dbReference type="InterPro" id="IPR038109">
    <property type="entry name" value="DNA_bind_recomb_sf"/>
</dbReference>
<evidence type="ECO:0000256" key="1">
    <source>
        <dbReference type="SAM" id="Coils"/>
    </source>
</evidence>
<dbReference type="InterPro" id="IPR050639">
    <property type="entry name" value="SSR_resolvase"/>
</dbReference>
<dbReference type="CDD" id="cd00338">
    <property type="entry name" value="Ser_Recombinase"/>
    <property type="match status" value="1"/>
</dbReference>
<dbReference type="EMBL" id="FNDZ01000001">
    <property type="protein sequence ID" value="SDI14048.1"/>
    <property type="molecule type" value="Genomic_DNA"/>
</dbReference>
<dbReference type="Proteomes" id="UP000183255">
    <property type="component" value="Unassembled WGS sequence"/>
</dbReference>
<gene>
    <name evidence="3" type="ORF">SAMN05421804_101774</name>
</gene>
<sequence length="513" mass="59780">MKDNEIKNVAIYLRKSRDDGDEDILRKHRMALTDFAHKNRWKYELFEEDAISGEFLNKRPIVSQLLDRIENLEFDAILVKALDRLSRGDEAEYGELLRVLRNSDCSIVTPERVYNPSDLNESMVISINGIFAHRELNAIVNRLQEGKKYGAKEGKMTNGKPPYPYYYHKEIIDSDKGQKIIPTVRVDPEKHKIYEKIKELYIAQNMGTERIAFFLNQRGISSPNGKNWTTATVSRLLLHEFHMGVAIYGKTQWKENRAGKIRVVKLPREKWHIGRGDWPIIKTESEHNEILRITQQNLRVPSRAKQGAFPTSGIMFCQKCGYSMRYSLGKLEAKSGKVYNYTKCSHKNPMGKKCEQRGVKMDENFYNTLYNTISKCNTNKRKVLEIAQKSERLRRIEIEIEEVQRKIEDIDKQLKRIKAAYAAGVYTLEELKIEKKDIEVKKKSLLSAYQNLSEEREGMSMLSEKELSKRVENFKEKWANASSEEKNALLKSFIKKIVYNREGNKITLSIEYQ</sequence>
<accession>A0A1G8I529</accession>
<dbReference type="Pfam" id="PF13408">
    <property type="entry name" value="Zn_ribbon_recom"/>
    <property type="match status" value="1"/>
</dbReference>
<keyword evidence="1" id="KW-0175">Coiled coil</keyword>
<dbReference type="RefSeq" id="WP_031574289.1">
    <property type="nucleotide sequence ID" value="NZ_FNDZ01000001.1"/>
</dbReference>